<gene>
    <name evidence="4" type="ORF">GCM10011611_29450</name>
</gene>
<proteinExistence type="predicted"/>
<dbReference type="Proteomes" id="UP000646365">
    <property type="component" value="Unassembled WGS sequence"/>
</dbReference>
<keyword evidence="5" id="KW-1185">Reference proteome</keyword>
<keyword evidence="1" id="KW-0678">Repressor</keyword>
<reference evidence="4" key="2">
    <citation type="submission" date="2020-09" db="EMBL/GenBank/DDBJ databases">
        <authorList>
            <person name="Sun Q."/>
            <person name="Zhou Y."/>
        </authorList>
    </citation>
    <scope>NUCLEOTIDE SEQUENCE</scope>
    <source>
        <strain evidence="4">CGMCC 1.15725</strain>
    </source>
</reference>
<keyword evidence="2" id="KW-1005">Bacterial flagellum biogenesis</keyword>
<dbReference type="GO" id="GO:0006402">
    <property type="term" value="P:mRNA catabolic process"/>
    <property type="evidence" value="ECO:0007669"/>
    <property type="project" value="InterPro"/>
</dbReference>
<dbReference type="AlphaFoldDB" id="A0A8J2YUH9"/>
<dbReference type="RefSeq" id="WP_189047010.1">
    <property type="nucleotide sequence ID" value="NZ_BMJQ01000007.1"/>
</dbReference>
<dbReference type="EMBL" id="BMJQ01000007">
    <property type="protein sequence ID" value="GGF21500.1"/>
    <property type="molecule type" value="Genomic_DNA"/>
</dbReference>
<dbReference type="GO" id="GO:0048027">
    <property type="term" value="F:mRNA 5'-UTR binding"/>
    <property type="evidence" value="ECO:0007669"/>
    <property type="project" value="InterPro"/>
</dbReference>
<protein>
    <recommendedName>
        <fullName evidence="6">Flagellar protein FlbT</fullName>
    </recommendedName>
</protein>
<evidence type="ECO:0000256" key="2">
    <source>
        <dbReference type="ARBA" id="ARBA00022795"/>
    </source>
</evidence>
<dbReference type="InterPro" id="IPR009967">
    <property type="entry name" value="Flagellum_FlbT"/>
</dbReference>
<dbReference type="GO" id="GO:1902209">
    <property type="term" value="P:negative regulation of bacterial-type flagellum assembly"/>
    <property type="evidence" value="ECO:0007669"/>
    <property type="project" value="InterPro"/>
</dbReference>
<dbReference type="GO" id="GO:0044781">
    <property type="term" value="P:bacterial-type flagellum organization"/>
    <property type="evidence" value="ECO:0007669"/>
    <property type="project" value="UniProtKB-KW"/>
</dbReference>
<evidence type="ECO:0000313" key="5">
    <source>
        <dbReference type="Proteomes" id="UP000646365"/>
    </source>
</evidence>
<name>A0A8J2YUH9_9PROT</name>
<dbReference type="Pfam" id="PF07378">
    <property type="entry name" value="FlbT"/>
    <property type="match status" value="1"/>
</dbReference>
<keyword evidence="3" id="KW-0694">RNA-binding</keyword>
<evidence type="ECO:0000313" key="4">
    <source>
        <dbReference type="EMBL" id="GGF21500.1"/>
    </source>
</evidence>
<organism evidence="4 5">
    <name type="scientific">Aliidongia dinghuensis</name>
    <dbReference type="NCBI Taxonomy" id="1867774"/>
    <lineage>
        <taxon>Bacteria</taxon>
        <taxon>Pseudomonadati</taxon>
        <taxon>Pseudomonadota</taxon>
        <taxon>Alphaproteobacteria</taxon>
        <taxon>Rhodospirillales</taxon>
        <taxon>Dongiaceae</taxon>
        <taxon>Aliidongia</taxon>
    </lineage>
</organism>
<comment type="caution">
    <text evidence="4">The sequence shown here is derived from an EMBL/GenBank/DDBJ whole genome shotgun (WGS) entry which is preliminary data.</text>
</comment>
<sequence>MPLSIPLPAGAKIIINGAVIENSGSANISLTVHNKANILRDKDVLTQPEANTPAKEIYHAIQNAYLFESNRGEWETISAALMERFAVAWPSAAPIIAHLRELMAEDKLYNALRASRRLIALEAGEPIEAVAHPGEIYTEHKAPRVDRNKEIGRIKGKIAELERRIAAIDEH</sequence>
<evidence type="ECO:0000256" key="1">
    <source>
        <dbReference type="ARBA" id="ARBA00022491"/>
    </source>
</evidence>
<accession>A0A8J2YUH9</accession>
<reference evidence="4" key="1">
    <citation type="journal article" date="2014" name="Int. J. Syst. Evol. Microbiol.">
        <title>Complete genome sequence of Corynebacterium casei LMG S-19264T (=DSM 44701T), isolated from a smear-ripened cheese.</title>
        <authorList>
            <consortium name="US DOE Joint Genome Institute (JGI-PGF)"/>
            <person name="Walter F."/>
            <person name="Albersmeier A."/>
            <person name="Kalinowski J."/>
            <person name="Ruckert C."/>
        </authorList>
    </citation>
    <scope>NUCLEOTIDE SEQUENCE</scope>
    <source>
        <strain evidence="4">CGMCC 1.15725</strain>
    </source>
</reference>
<evidence type="ECO:0008006" key="6">
    <source>
        <dbReference type="Google" id="ProtNLM"/>
    </source>
</evidence>
<evidence type="ECO:0000256" key="3">
    <source>
        <dbReference type="ARBA" id="ARBA00022884"/>
    </source>
</evidence>